<organism evidence="1 2">
    <name type="scientific">Tulasnella calospora MUT 4182</name>
    <dbReference type="NCBI Taxonomy" id="1051891"/>
    <lineage>
        <taxon>Eukaryota</taxon>
        <taxon>Fungi</taxon>
        <taxon>Dikarya</taxon>
        <taxon>Basidiomycota</taxon>
        <taxon>Agaricomycotina</taxon>
        <taxon>Agaricomycetes</taxon>
        <taxon>Cantharellales</taxon>
        <taxon>Tulasnellaceae</taxon>
        <taxon>Tulasnella</taxon>
    </lineage>
</organism>
<dbReference type="EMBL" id="KN823303">
    <property type="protein sequence ID" value="KIO18225.1"/>
    <property type="molecule type" value="Genomic_DNA"/>
</dbReference>
<gene>
    <name evidence="1" type="ORF">M407DRAFT_246532</name>
</gene>
<accession>A0A0C3PTV9</accession>
<protein>
    <submittedName>
        <fullName evidence="1">Uncharacterized protein</fullName>
    </submittedName>
</protein>
<dbReference type="HOGENOM" id="CLU_2998188_0_0_1"/>
<reference evidence="1 2" key="1">
    <citation type="submission" date="2014-04" db="EMBL/GenBank/DDBJ databases">
        <authorList>
            <consortium name="DOE Joint Genome Institute"/>
            <person name="Kuo A."/>
            <person name="Girlanda M."/>
            <person name="Perotto S."/>
            <person name="Kohler A."/>
            <person name="Nagy L.G."/>
            <person name="Floudas D."/>
            <person name="Copeland A."/>
            <person name="Barry K.W."/>
            <person name="Cichocki N."/>
            <person name="Veneault-Fourrey C."/>
            <person name="LaButti K."/>
            <person name="Lindquist E.A."/>
            <person name="Lipzen A."/>
            <person name="Lundell T."/>
            <person name="Morin E."/>
            <person name="Murat C."/>
            <person name="Sun H."/>
            <person name="Tunlid A."/>
            <person name="Henrissat B."/>
            <person name="Grigoriev I.V."/>
            <person name="Hibbett D.S."/>
            <person name="Martin F."/>
            <person name="Nordberg H.P."/>
            <person name="Cantor M.N."/>
            <person name="Hua S.X."/>
        </authorList>
    </citation>
    <scope>NUCLEOTIDE SEQUENCE [LARGE SCALE GENOMIC DNA]</scope>
    <source>
        <strain evidence="1 2">MUT 4182</strain>
    </source>
</reference>
<name>A0A0C3PTV9_9AGAM</name>
<keyword evidence="2" id="KW-1185">Reference proteome</keyword>
<sequence length="57" mass="6470">MEKHGGVERKSIQLGMLLPNRRMSIVTSSDTYVLHHLTSSLKSSHVSCSLRERSKFI</sequence>
<dbReference type="AlphaFoldDB" id="A0A0C3PTV9"/>
<proteinExistence type="predicted"/>
<evidence type="ECO:0000313" key="2">
    <source>
        <dbReference type="Proteomes" id="UP000054248"/>
    </source>
</evidence>
<evidence type="ECO:0000313" key="1">
    <source>
        <dbReference type="EMBL" id="KIO18225.1"/>
    </source>
</evidence>
<reference evidence="2" key="2">
    <citation type="submission" date="2015-01" db="EMBL/GenBank/DDBJ databases">
        <title>Evolutionary Origins and Diversification of the Mycorrhizal Mutualists.</title>
        <authorList>
            <consortium name="DOE Joint Genome Institute"/>
            <consortium name="Mycorrhizal Genomics Consortium"/>
            <person name="Kohler A."/>
            <person name="Kuo A."/>
            <person name="Nagy L.G."/>
            <person name="Floudas D."/>
            <person name="Copeland A."/>
            <person name="Barry K.W."/>
            <person name="Cichocki N."/>
            <person name="Veneault-Fourrey C."/>
            <person name="LaButti K."/>
            <person name="Lindquist E.A."/>
            <person name="Lipzen A."/>
            <person name="Lundell T."/>
            <person name="Morin E."/>
            <person name="Murat C."/>
            <person name="Riley R."/>
            <person name="Ohm R."/>
            <person name="Sun H."/>
            <person name="Tunlid A."/>
            <person name="Henrissat B."/>
            <person name="Grigoriev I.V."/>
            <person name="Hibbett D.S."/>
            <person name="Martin F."/>
        </authorList>
    </citation>
    <scope>NUCLEOTIDE SEQUENCE [LARGE SCALE GENOMIC DNA]</scope>
    <source>
        <strain evidence="2">MUT 4182</strain>
    </source>
</reference>
<dbReference type="Proteomes" id="UP000054248">
    <property type="component" value="Unassembled WGS sequence"/>
</dbReference>